<reference evidence="1" key="1">
    <citation type="submission" date="2018-05" db="EMBL/GenBank/DDBJ databases">
        <authorList>
            <person name="Lanie J.A."/>
            <person name="Ng W.-L."/>
            <person name="Kazmierczak K.M."/>
            <person name="Andrzejewski T.M."/>
            <person name="Davidsen T.M."/>
            <person name="Wayne K.J."/>
            <person name="Tettelin H."/>
            <person name="Glass J.I."/>
            <person name="Rusch D."/>
            <person name="Podicherti R."/>
            <person name="Tsui H.-C.T."/>
            <person name="Winkler M.E."/>
        </authorList>
    </citation>
    <scope>NUCLEOTIDE SEQUENCE</scope>
</reference>
<evidence type="ECO:0000313" key="1">
    <source>
        <dbReference type="EMBL" id="SVA24821.1"/>
    </source>
</evidence>
<sequence length="260" mass="29390">MDDDQMSTKFPEDIQETLDKLMVNRRGKDPQSYMKTESIVGYVSPQQCYRLDAHSLTPIEESGKLDISKVEPEAPPHVRCTGNWRAIETVESMQANILGGLGTLTLNAYELNIPEAAPTPEFLAFYDARLLRVGDLLTFESDQNLPVTIINIGQTYVEDYLHVKDQGGGSFIEYHDRPHLHMPLEPKAHGHLLLGRSEGDDYLLSAFPIPFGYAIYTKPFALHADPYLVGRYLVIYSITKNYSTVVFRTETKEVIKVHIT</sequence>
<dbReference type="AlphaFoldDB" id="A0A381UAP6"/>
<proteinExistence type="predicted"/>
<name>A0A381UAP6_9ZZZZ</name>
<dbReference type="EMBL" id="UINC01005994">
    <property type="protein sequence ID" value="SVA24821.1"/>
    <property type="molecule type" value="Genomic_DNA"/>
</dbReference>
<gene>
    <name evidence="1" type="ORF">METZ01_LOCUS77675</name>
</gene>
<accession>A0A381UAP6</accession>
<protein>
    <submittedName>
        <fullName evidence="1">Uncharacterized protein</fullName>
    </submittedName>
</protein>
<organism evidence="1">
    <name type="scientific">marine metagenome</name>
    <dbReference type="NCBI Taxonomy" id="408172"/>
    <lineage>
        <taxon>unclassified sequences</taxon>
        <taxon>metagenomes</taxon>
        <taxon>ecological metagenomes</taxon>
    </lineage>
</organism>